<reference evidence="2 3" key="1">
    <citation type="journal article" date="2023" name="Hortic Res">
        <title>Pangenome of water caltrop reveals structural variations and asymmetric subgenome divergence after allopolyploidization.</title>
        <authorList>
            <person name="Zhang X."/>
            <person name="Chen Y."/>
            <person name="Wang L."/>
            <person name="Yuan Y."/>
            <person name="Fang M."/>
            <person name="Shi L."/>
            <person name="Lu R."/>
            <person name="Comes H.P."/>
            <person name="Ma Y."/>
            <person name="Chen Y."/>
            <person name="Huang G."/>
            <person name="Zhou Y."/>
            <person name="Zheng Z."/>
            <person name="Qiu Y."/>
        </authorList>
    </citation>
    <scope>NUCLEOTIDE SEQUENCE [LARGE SCALE GENOMIC DNA]</scope>
    <source>
        <strain evidence="2">F231</strain>
    </source>
</reference>
<dbReference type="AlphaFoldDB" id="A0AAN7ME76"/>
<protein>
    <submittedName>
        <fullName evidence="2">Uncharacterized protein</fullName>
    </submittedName>
</protein>
<dbReference type="Proteomes" id="UP001346149">
    <property type="component" value="Unassembled WGS sequence"/>
</dbReference>
<keyword evidence="3" id="KW-1185">Reference proteome</keyword>
<keyword evidence="1" id="KW-1133">Transmembrane helix</keyword>
<accession>A0AAN7ME76</accession>
<keyword evidence="1" id="KW-0812">Transmembrane</keyword>
<dbReference type="EMBL" id="JAXQNO010000003">
    <property type="protein sequence ID" value="KAK4801716.1"/>
    <property type="molecule type" value="Genomic_DNA"/>
</dbReference>
<keyword evidence="1" id="KW-0472">Membrane</keyword>
<comment type="caution">
    <text evidence="2">The sequence shown here is derived from an EMBL/GenBank/DDBJ whole genome shotgun (WGS) entry which is preliminary data.</text>
</comment>
<evidence type="ECO:0000313" key="3">
    <source>
        <dbReference type="Proteomes" id="UP001346149"/>
    </source>
</evidence>
<feature type="transmembrane region" description="Helical" evidence="1">
    <location>
        <begin position="6"/>
        <end position="25"/>
    </location>
</feature>
<evidence type="ECO:0000256" key="1">
    <source>
        <dbReference type="SAM" id="Phobius"/>
    </source>
</evidence>
<name>A0AAN7ME76_TRANT</name>
<gene>
    <name evidence="2" type="ORF">SAY86_022203</name>
</gene>
<organism evidence="2 3">
    <name type="scientific">Trapa natans</name>
    <name type="common">Water chestnut</name>
    <dbReference type="NCBI Taxonomy" id="22666"/>
    <lineage>
        <taxon>Eukaryota</taxon>
        <taxon>Viridiplantae</taxon>
        <taxon>Streptophyta</taxon>
        <taxon>Embryophyta</taxon>
        <taxon>Tracheophyta</taxon>
        <taxon>Spermatophyta</taxon>
        <taxon>Magnoliopsida</taxon>
        <taxon>eudicotyledons</taxon>
        <taxon>Gunneridae</taxon>
        <taxon>Pentapetalae</taxon>
        <taxon>rosids</taxon>
        <taxon>malvids</taxon>
        <taxon>Myrtales</taxon>
        <taxon>Lythraceae</taxon>
        <taxon>Trapa</taxon>
    </lineage>
</organism>
<evidence type="ECO:0000313" key="2">
    <source>
        <dbReference type="EMBL" id="KAK4801716.1"/>
    </source>
</evidence>
<sequence length="95" mass="10857">MASRAVRISFHIALAVLVVLVLFYVRRPLYWKITATVHNICHNKQTVKQVRKVQRWCCGGTEADSHGQSTIKHIHLGFQIMLQRAAQMRNCIDGS</sequence>
<proteinExistence type="predicted"/>